<dbReference type="PANTHER" id="PTHR23513">
    <property type="entry name" value="INTEGRAL MEMBRANE EFFLUX PROTEIN-RELATED"/>
    <property type="match status" value="1"/>
</dbReference>
<dbReference type="Gene3D" id="1.20.1250.20">
    <property type="entry name" value="MFS general substrate transporter like domains"/>
    <property type="match status" value="1"/>
</dbReference>
<dbReference type="SUPFAM" id="SSF103473">
    <property type="entry name" value="MFS general substrate transporter"/>
    <property type="match status" value="1"/>
</dbReference>
<name>A0A495XNJ2_9PSEU</name>
<feature type="transmembrane region" description="Helical" evidence="7">
    <location>
        <begin position="550"/>
        <end position="569"/>
    </location>
</feature>
<feature type="transmembrane region" description="Helical" evidence="7">
    <location>
        <begin position="279"/>
        <end position="297"/>
    </location>
</feature>
<dbReference type="InterPro" id="IPR036259">
    <property type="entry name" value="MFS_trans_sf"/>
</dbReference>
<dbReference type="InterPro" id="IPR011701">
    <property type="entry name" value="MFS"/>
</dbReference>
<dbReference type="EMBL" id="RBXR01000001">
    <property type="protein sequence ID" value="RKT74466.1"/>
    <property type="molecule type" value="Genomic_DNA"/>
</dbReference>
<proteinExistence type="predicted"/>
<evidence type="ECO:0000313" key="10">
    <source>
        <dbReference type="Proteomes" id="UP000272729"/>
    </source>
</evidence>
<dbReference type="OrthoDB" id="3460055at2"/>
<dbReference type="PROSITE" id="PS50850">
    <property type="entry name" value="MFS"/>
    <property type="match status" value="1"/>
</dbReference>
<keyword evidence="5 7" id="KW-0472">Membrane</keyword>
<evidence type="ECO:0000259" key="8">
    <source>
        <dbReference type="PROSITE" id="PS50850"/>
    </source>
</evidence>
<feature type="compositionally biased region" description="Low complexity" evidence="6">
    <location>
        <begin position="578"/>
        <end position="589"/>
    </location>
</feature>
<keyword evidence="2" id="KW-1003">Cell membrane</keyword>
<feature type="transmembrane region" description="Helical" evidence="7">
    <location>
        <begin position="433"/>
        <end position="455"/>
    </location>
</feature>
<evidence type="ECO:0000313" key="9">
    <source>
        <dbReference type="EMBL" id="RKT74466.1"/>
    </source>
</evidence>
<feature type="transmembrane region" description="Helical" evidence="7">
    <location>
        <begin position="229"/>
        <end position="248"/>
    </location>
</feature>
<feature type="transmembrane region" description="Helical" evidence="7">
    <location>
        <begin position="255"/>
        <end position="273"/>
    </location>
</feature>
<protein>
    <submittedName>
        <fullName evidence="9">Putative MFS family arabinose efflux permease</fullName>
    </submittedName>
</protein>
<dbReference type="InterPro" id="IPR020846">
    <property type="entry name" value="MFS_dom"/>
</dbReference>
<keyword evidence="4 7" id="KW-1133">Transmembrane helix</keyword>
<dbReference type="Pfam" id="PF07690">
    <property type="entry name" value="MFS_1"/>
    <property type="match status" value="1"/>
</dbReference>
<evidence type="ECO:0000256" key="2">
    <source>
        <dbReference type="ARBA" id="ARBA00022475"/>
    </source>
</evidence>
<keyword evidence="10" id="KW-1185">Reference proteome</keyword>
<dbReference type="AlphaFoldDB" id="A0A495XNJ2"/>
<dbReference type="GO" id="GO:0005886">
    <property type="term" value="C:plasma membrane"/>
    <property type="evidence" value="ECO:0007669"/>
    <property type="project" value="UniProtKB-SubCell"/>
</dbReference>
<evidence type="ECO:0000256" key="3">
    <source>
        <dbReference type="ARBA" id="ARBA00022692"/>
    </source>
</evidence>
<evidence type="ECO:0000256" key="1">
    <source>
        <dbReference type="ARBA" id="ARBA00004651"/>
    </source>
</evidence>
<keyword evidence="3 7" id="KW-0812">Transmembrane</keyword>
<feature type="transmembrane region" description="Helical" evidence="7">
    <location>
        <begin position="194"/>
        <end position="217"/>
    </location>
</feature>
<feature type="transmembrane region" description="Helical" evidence="7">
    <location>
        <begin position="401"/>
        <end position="421"/>
    </location>
</feature>
<feature type="region of interest" description="Disordered" evidence="6">
    <location>
        <begin position="575"/>
        <end position="595"/>
    </location>
</feature>
<comment type="subcellular location">
    <subcellularLocation>
        <location evidence="1">Cell membrane</location>
        <topology evidence="1">Multi-pass membrane protein</topology>
    </subcellularLocation>
</comment>
<gene>
    <name evidence="9" type="ORF">DFJ66_7825</name>
</gene>
<evidence type="ECO:0000256" key="5">
    <source>
        <dbReference type="ARBA" id="ARBA00023136"/>
    </source>
</evidence>
<feature type="transmembrane region" description="Helical" evidence="7">
    <location>
        <begin position="462"/>
        <end position="480"/>
    </location>
</feature>
<feature type="transmembrane region" description="Helical" evidence="7">
    <location>
        <begin position="525"/>
        <end position="544"/>
    </location>
</feature>
<sequence length="595" mass="63087">MTAEISQDPWAALDELMGVQVVDAVDEGIGPVAVYGRCSTEDNQDPETSRGWQFGNTRKFVEPLGGVITEEAFDVGQSRSVPWERREETSRLLAALKNPYRGWNALVVGEGTRCWFGTEAPEAATVHPPHESCTHPVGLRLVGEAVGGEDGHVGRPMRDVPEVRSLTTYRCAQRGFDMPVTGAWAALRVRDIRMYMIGLTLSLFGDSIFLVVAGIWVKDLTGSDGAAGMVNFCIWAPSLIGPVFALLADRMPRRRLLVITNLGAAVALLPLLAVDRPGLVWIIFAVMTVYGIAYALIGAAEPALMSTLVPEEHLGGYNSARLTLSEGFKLLGPAAGAAIFAVWGGPTVAVIDAVTFLAAGSALLLMTFREPPLTANARKSWGRELRAGIDRIVTFVPLRRLVVASAIVFGFGGLLTSYSYAVVEYGLARPPEFVGVVVTAQGLGSVLGGLVAPWLMRRRGEVGLVGTGMLVAAAGCLLTALPPALWSILLGAGLRGFGLPWLLIGTTTLIQRTTPHEAQGRTSSAAFTASFIPSTLAIPIGAVLVEFIHYRVLFAIAVVGMAAAAGHALRSRHDVPPAANADASGAKANADQHEE</sequence>
<feature type="transmembrane region" description="Helical" evidence="7">
    <location>
        <begin position="486"/>
        <end position="504"/>
    </location>
</feature>
<dbReference type="CDD" id="cd06173">
    <property type="entry name" value="MFS_MefA_like"/>
    <property type="match status" value="1"/>
</dbReference>
<dbReference type="GO" id="GO:0022857">
    <property type="term" value="F:transmembrane transporter activity"/>
    <property type="evidence" value="ECO:0007669"/>
    <property type="project" value="InterPro"/>
</dbReference>
<organism evidence="9 10">
    <name type="scientific">Saccharothrix variisporea</name>
    <dbReference type="NCBI Taxonomy" id="543527"/>
    <lineage>
        <taxon>Bacteria</taxon>
        <taxon>Bacillati</taxon>
        <taxon>Actinomycetota</taxon>
        <taxon>Actinomycetes</taxon>
        <taxon>Pseudonocardiales</taxon>
        <taxon>Pseudonocardiaceae</taxon>
        <taxon>Saccharothrix</taxon>
    </lineage>
</organism>
<comment type="caution">
    <text evidence="9">The sequence shown here is derived from an EMBL/GenBank/DDBJ whole genome shotgun (WGS) entry which is preliminary data.</text>
</comment>
<feature type="domain" description="Major facilitator superfamily (MFS) profile" evidence="8">
    <location>
        <begin position="398"/>
        <end position="595"/>
    </location>
</feature>
<evidence type="ECO:0000256" key="7">
    <source>
        <dbReference type="SAM" id="Phobius"/>
    </source>
</evidence>
<dbReference type="PANTHER" id="PTHR23513:SF6">
    <property type="entry name" value="MAJOR FACILITATOR SUPERFAMILY ASSOCIATED DOMAIN-CONTAINING PROTEIN"/>
    <property type="match status" value="1"/>
</dbReference>
<evidence type="ECO:0000256" key="6">
    <source>
        <dbReference type="SAM" id="MobiDB-lite"/>
    </source>
</evidence>
<dbReference type="Proteomes" id="UP000272729">
    <property type="component" value="Unassembled WGS sequence"/>
</dbReference>
<accession>A0A495XNJ2</accession>
<reference evidence="9 10" key="1">
    <citation type="submission" date="2018-10" db="EMBL/GenBank/DDBJ databases">
        <title>Sequencing the genomes of 1000 actinobacteria strains.</title>
        <authorList>
            <person name="Klenk H.-P."/>
        </authorList>
    </citation>
    <scope>NUCLEOTIDE SEQUENCE [LARGE SCALE GENOMIC DNA]</scope>
    <source>
        <strain evidence="9 10">DSM 43911</strain>
    </source>
</reference>
<evidence type="ECO:0000256" key="4">
    <source>
        <dbReference type="ARBA" id="ARBA00022989"/>
    </source>
</evidence>